<dbReference type="SUPFAM" id="SSF51735">
    <property type="entry name" value="NAD(P)-binding Rossmann-fold domains"/>
    <property type="match status" value="1"/>
</dbReference>
<reference evidence="2 3" key="1">
    <citation type="journal article" date="2010" name="Nature">
        <title>Perigord black truffle genome uncovers evolutionary origins and mechanisms of symbiosis.</title>
        <authorList>
            <person name="Martin F."/>
            <person name="Kohler A."/>
            <person name="Murat C."/>
            <person name="Balestrini R."/>
            <person name="Coutinho P.M."/>
            <person name="Jaillon O."/>
            <person name="Montanini B."/>
            <person name="Morin E."/>
            <person name="Noel B."/>
            <person name="Percudani R."/>
            <person name="Porcel B."/>
            <person name="Rubini A."/>
            <person name="Amicucci A."/>
            <person name="Amselem J."/>
            <person name="Anthouard V."/>
            <person name="Arcioni S."/>
            <person name="Artiguenave F."/>
            <person name="Aury J.M."/>
            <person name="Ballario P."/>
            <person name="Bolchi A."/>
            <person name="Brenna A."/>
            <person name="Brun A."/>
            <person name="Buee M."/>
            <person name="Cantarel B."/>
            <person name="Chevalier G."/>
            <person name="Couloux A."/>
            <person name="Da Silva C."/>
            <person name="Denoeud F."/>
            <person name="Duplessis S."/>
            <person name="Ghignone S."/>
            <person name="Hilselberger B."/>
            <person name="Iotti M."/>
            <person name="Marcais B."/>
            <person name="Mello A."/>
            <person name="Miranda M."/>
            <person name="Pacioni G."/>
            <person name="Quesneville H."/>
            <person name="Riccioni C."/>
            <person name="Ruotolo R."/>
            <person name="Splivallo R."/>
            <person name="Stocchi V."/>
            <person name="Tisserant E."/>
            <person name="Viscomi A.R."/>
            <person name="Zambonelli A."/>
            <person name="Zampieri E."/>
            <person name="Henrissat B."/>
            <person name="Lebrun M.H."/>
            <person name="Paolocci F."/>
            <person name="Bonfante P."/>
            <person name="Ottonello S."/>
            <person name="Wincker P."/>
        </authorList>
    </citation>
    <scope>NUCLEOTIDE SEQUENCE [LARGE SCALE GENOMIC DNA]</scope>
    <source>
        <strain evidence="2 3">Mel28</strain>
    </source>
</reference>
<dbReference type="PANTHER" id="PTHR45033">
    <property type="match status" value="1"/>
</dbReference>
<organism evidence="2 3">
    <name type="scientific">Tuber melanosporum (strain Mel28)</name>
    <name type="common">Perigord black truffle</name>
    <dbReference type="NCBI Taxonomy" id="656061"/>
    <lineage>
        <taxon>Eukaryota</taxon>
        <taxon>Fungi</taxon>
        <taxon>Dikarya</taxon>
        <taxon>Ascomycota</taxon>
        <taxon>Pezizomycotina</taxon>
        <taxon>Pezizomycetes</taxon>
        <taxon>Pezizales</taxon>
        <taxon>Tuberaceae</taxon>
        <taxon>Tuber</taxon>
    </lineage>
</organism>
<dbReference type="InParanoid" id="D5GFL9"/>
<dbReference type="Pfam" id="PF00107">
    <property type="entry name" value="ADH_zinc_N"/>
    <property type="match status" value="1"/>
</dbReference>
<dbReference type="InterPro" id="IPR020843">
    <property type="entry name" value="ER"/>
</dbReference>
<dbReference type="SMART" id="SM00829">
    <property type="entry name" value="PKS_ER"/>
    <property type="match status" value="1"/>
</dbReference>
<dbReference type="PANTHER" id="PTHR45033:SF2">
    <property type="entry name" value="ZINC-TYPE ALCOHOL DEHYDROGENASE-LIKE PROTEIN C1773.06C"/>
    <property type="match status" value="1"/>
</dbReference>
<dbReference type="Gene3D" id="3.90.180.10">
    <property type="entry name" value="Medium-chain alcohol dehydrogenases, catalytic domain"/>
    <property type="match status" value="1"/>
</dbReference>
<dbReference type="Pfam" id="PF08240">
    <property type="entry name" value="ADH_N"/>
    <property type="match status" value="1"/>
</dbReference>
<dbReference type="EMBL" id="FN430209">
    <property type="protein sequence ID" value="CAZ83312.1"/>
    <property type="molecule type" value="Genomic_DNA"/>
</dbReference>
<dbReference type="GO" id="GO:0016491">
    <property type="term" value="F:oxidoreductase activity"/>
    <property type="evidence" value="ECO:0007669"/>
    <property type="project" value="InterPro"/>
</dbReference>
<dbReference type="KEGG" id="tml:GSTUM_00006980001"/>
<dbReference type="STRING" id="656061.D5GFL9"/>
<dbReference type="SUPFAM" id="SSF50129">
    <property type="entry name" value="GroES-like"/>
    <property type="match status" value="1"/>
</dbReference>
<protein>
    <submittedName>
        <fullName evidence="2">(Perigord truffle) hypothetical protein</fullName>
    </submittedName>
</protein>
<dbReference type="RefSeq" id="XP_002839121.1">
    <property type="nucleotide sequence ID" value="XM_002839075.1"/>
</dbReference>
<evidence type="ECO:0000259" key="1">
    <source>
        <dbReference type="SMART" id="SM00829"/>
    </source>
</evidence>
<evidence type="ECO:0000313" key="2">
    <source>
        <dbReference type="EMBL" id="CAZ83312.1"/>
    </source>
</evidence>
<dbReference type="InterPro" id="IPR011032">
    <property type="entry name" value="GroES-like_sf"/>
</dbReference>
<dbReference type="AlphaFoldDB" id="D5GFL9"/>
<keyword evidence="3" id="KW-1185">Reference proteome</keyword>
<dbReference type="InterPro" id="IPR013154">
    <property type="entry name" value="ADH-like_N"/>
</dbReference>
<dbReference type="OMA" id="EAYQYLS"/>
<feature type="domain" description="Enoyl reductase (ER)" evidence="1">
    <location>
        <begin position="22"/>
        <end position="350"/>
    </location>
</feature>
<gene>
    <name evidence="2" type="ORF">GSTUM_00006980001</name>
</gene>
<evidence type="ECO:0000313" key="3">
    <source>
        <dbReference type="Proteomes" id="UP000006911"/>
    </source>
</evidence>
<proteinExistence type="predicted"/>
<dbReference type="HOGENOM" id="CLU_026673_3_4_1"/>
<dbReference type="InterPro" id="IPR036291">
    <property type="entry name" value="NAD(P)-bd_dom_sf"/>
</dbReference>
<dbReference type="Proteomes" id="UP000006911">
    <property type="component" value="Unassembled WGS sequence"/>
</dbReference>
<dbReference type="InterPro" id="IPR013149">
    <property type="entry name" value="ADH-like_C"/>
</dbReference>
<dbReference type="Gene3D" id="3.40.50.720">
    <property type="entry name" value="NAD(P)-binding Rossmann-like Domain"/>
    <property type="match status" value="1"/>
</dbReference>
<name>D5GFL9_TUBMM</name>
<accession>D5GFL9</accession>
<dbReference type="GeneID" id="9188260"/>
<sequence length="364" mass="39349">MSSSSNNIPKSTAQWVVRRTDAGFDGLELETKEIPSLGTHDVLVKMKAASLNFRDLIILMGSYPFPISSGVVPASDGAGEVVAIGPQVKHLKEGDRVATLFNQGHQYGALDSESIMTGLGGALDGALREYGVFHEQGLVPLPKGLTFEEGATLPCAAVTAWNALNGLKVLKPGQCVLVQGTGGVSVFALQFAKAAGAFVVATTSSAEKVKILKEHGADVVINYKETPNWGEEARKHTRNNAGFDHIVEVGGPYTLPQSLAAIKYEGIISMIGFVAQKQTTEDISLMQSLFKGCTVRGVMVGSRDMMLEMGAAIEANGIKPIMDKKTFSFKEAKDAYMYQWEQKHIGKQLYLRFCRTNYHRVAEC</sequence>
<dbReference type="CDD" id="cd08276">
    <property type="entry name" value="MDR7"/>
    <property type="match status" value="1"/>
</dbReference>
<dbReference type="eggNOG" id="KOG1198">
    <property type="taxonomic scope" value="Eukaryota"/>
</dbReference>
<dbReference type="InterPro" id="IPR052711">
    <property type="entry name" value="Zinc_ADH-like"/>
</dbReference>